<proteinExistence type="predicted"/>
<dbReference type="PANTHER" id="PTHR43583:SF1">
    <property type="entry name" value="2-IMINOACETATE SYNTHASE"/>
    <property type="match status" value="1"/>
</dbReference>
<gene>
    <name evidence="1" type="ORF">ATZ36_03035</name>
</gene>
<protein>
    <submittedName>
        <fullName evidence="1">Uncharacterized protein</fullName>
    </submittedName>
</protein>
<reference evidence="1 2" key="1">
    <citation type="submission" date="2015-11" db="EMBL/GenBank/DDBJ databases">
        <title>Evidence for parallel genomic evolution in an endosymbiosis of termite gut flagellates.</title>
        <authorList>
            <person name="Zheng H."/>
        </authorList>
    </citation>
    <scope>NUCLEOTIDE SEQUENCE [LARGE SCALE GENOMIC DNA]</scope>
    <source>
        <strain evidence="1 2">CET450</strain>
    </source>
</reference>
<evidence type="ECO:0000313" key="2">
    <source>
        <dbReference type="Proteomes" id="UP000095237"/>
    </source>
</evidence>
<organism evidence="1 2">
    <name type="scientific">Endomicrobium trichonymphae</name>
    <dbReference type="NCBI Taxonomy" id="1408204"/>
    <lineage>
        <taxon>Bacteria</taxon>
        <taxon>Pseudomonadati</taxon>
        <taxon>Elusimicrobiota</taxon>
        <taxon>Endomicrobiia</taxon>
        <taxon>Endomicrobiales</taxon>
        <taxon>Endomicrobiaceae</taxon>
        <taxon>Candidatus Endomicrobiellum</taxon>
    </lineage>
</organism>
<sequence length="67" mass="7483">MCGKTFYKPLGITKTSAGSSTEVGGYAKKRKCSNGQFKINDTATVDEVKKMICQKDYQPLMKNWTIL</sequence>
<dbReference type="InterPro" id="IPR034428">
    <property type="entry name" value="ThiH/NoCL/HydG-like"/>
</dbReference>
<dbReference type="InterPro" id="IPR013785">
    <property type="entry name" value="Aldolase_TIM"/>
</dbReference>
<dbReference type="AlphaFoldDB" id="A0A1E5IKT0"/>
<keyword evidence="2" id="KW-1185">Reference proteome</keyword>
<dbReference type="PANTHER" id="PTHR43583">
    <property type="entry name" value="2-IMINOACETATE SYNTHASE"/>
    <property type="match status" value="1"/>
</dbReference>
<evidence type="ECO:0000313" key="1">
    <source>
        <dbReference type="EMBL" id="OEG71061.1"/>
    </source>
</evidence>
<comment type="caution">
    <text evidence="1">The sequence shown here is derived from an EMBL/GenBank/DDBJ whole genome shotgun (WGS) entry which is preliminary data.</text>
</comment>
<dbReference type="EMBL" id="LNVX01000240">
    <property type="protein sequence ID" value="OEG71061.1"/>
    <property type="molecule type" value="Genomic_DNA"/>
</dbReference>
<dbReference type="Gene3D" id="3.20.20.70">
    <property type="entry name" value="Aldolase class I"/>
    <property type="match status" value="1"/>
</dbReference>
<dbReference type="Proteomes" id="UP000095237">
    <property type="component" value="Unassembled WGS sequence"/>
</dbReference>
<accession>A0A1E5IKT0</accession>
<name>A0A1E5IKT0_ENDTX</name>